<name>M7ZZN8_TRIUA</name>
<proteinExistence type="predicted"/>
<gene>
    <name evidence="2" type="ORF">TRIUR3_11430</name>
</gene>
<feature type="compositionally biased region" description="Basic and acidic residues" evidence="1">
    <location>
        <begin position="51"/>
        <end position="65"/>
    </location>
</feature>
<feature type="region of interest" description="Disordered" evidence="1">
    <location>
        <begin position="31"/>
        <end position="65"/>
    </location>
</feature>
<dbReference type="EMBL" id="KD046947">
    <property type="protein sequence ID" value="EMS65181.1"/>
    <property type="molecule type" value="Genomic_DNA"/>
</dbReference>
<evidence type="ECO:0000313" key="2">
    <source>
        <dbReference type="EMBL" id="EMS65181.1"/>
    </source>
</evidence>
<protein>
    <submittedName>
        <fullName evidence="2">Uncharacterized protein</fullName>
    </submittedName>
</protein>
<dbReference type="AlphaFoldDB" id="M7ZZN8"/>
<reference evidence="2" key="1">
    <citation type="journal article" date="2013" name="Nature">
        <title>Draft genome of the wheat A-genome progenitor Triticum urartu.</title>
        <authorList>
            <person name="Ling H.Q."/>
            <person name="Zhao S."/>
            <person name="Liu D."/>
            <person name="Wang J."/>
            <person name="Sun H."/>
            <person name="Zhang C."/>
            <person name="Fan H."/>
            <person name="Li D."/>
            <person name="Dong L."/>
            <person name="Tao Y."/>
            <person name="Gao C."/>
            <person name="Wu H."/>
            <person name="Li Y."/>
            <person name="Cui Y."/>
            <person name="Guo X."/>
            <person name="Zheng S."/>
            <person name="Wang B."/>
            <person name="Yu K."/>
            <person name="Liang Q."/>
            <person name="Yang W."/>
            <person name="Lou X."/>
            <person name="Chen J."/>
            <person name="Feng M."/>
            <person name="Jian J."/>
            <person name="Zhang X."/>
            <person name="Luo G."/>
            <person name="Jiang Y."/>
            <person name="Liu J."/>
            <person name="Wang Z."/>
            <person name="Sha Y."/>
            <person name="Zhang B."/>
            <person name="Wu H."/>
            <person name="Tang D."/>
            <person name="Shen Q."/>
            <person name="Xue P."/>
            <person name="Zou S."/>
            <person name="Wang X."/>
            <person name="Liu X."/>
            <person name="Wang F."/>
            <person name="Yang Y."/>
            <person name="An X."/>
            <person name="Dong Z."/>
            <person name="Zhang K."/>
            <person name="Zhang X."/>
            <person name="Luo M.C."/>
            <person name="Dvorak J."/>
            <person name="Tong Y."/>
            <person name="Wang J."/>
            <person name="Yang H."/>
            <person name="Li Z."/>
            <person name="Wang D."/>
            <person name="Zhang A."/>
            <person name="Wang J."/>
        </authorList>
    </citation>
    <scope>NUCLEOTIDE SEQUENCE</scope>
</reference>
<sequence length="142" mass="16314">MTPLKQSYKDEPQEDTLHIQQDHEQVTQCNTQTVEVDQDSKWAANNRTRRQGQDTEKHTLSGNLADKEDVANEHAFWAERTAKRRADRAERRQRKAVAISQCDLVNAGGKSFFTADDEGWEDVWIFTLDNTSEGDDDEDDSE</sequence>
<accession>M7ZZN8</accession>
<organism evidence="2">
    <name type="scientific">Triticum urartu</name>
    <name type="common">Red wild einkorn</name>
    <name type="synonym">Crithodium urartu</name>
    <dbReference type="NCBI Taxonomy" id="4572"/>
    <lineage>
        <taxon>Eukaryota</taxon>
        <taxon>Viridiplantae</taxon>
        <taxon>Streptophyta</taxon>
        <taxon>Embryophyta</taxon>
        <taxon>Tracheophyta</taxon>
        <taxon>Spermatophyta</taxon>
        <taxon>Magnoliopsida</taxon>
        <taxon>Liliopsida</taxon>
        <taxon>Poales</taxon>
        <taxon>Poaceae</taxon>
        <taxon>BOP clade</taxon>
        <taxon>Pooideae</taxon>
        <taxon>Triticodae</taxon>
        <taxon>Triticeae</taxon>
        <taxon>Triticinae</taxon>
        <taxon>Triticum</taxon>
    </lineage>
</organism>
<evidence type="ECO:0000256" key="1">
    <source>
        <dbReference type="SAM" id="MobiDB-lite"/>
    </source>
</evidence>